<reference evidence="1" key="1">
    <citation type="submission" date="2021-01" db="EMBL/GenBank/DDBJ databases">
        <title>Whole genome shotgun sequence of Virgisporangium ochraceum NBRC 16418.</title>
        <authorList>
            <person name="Komaki H."/>
            <person name="Tamura T."/>
        </authorList>
    </citation>
    <scope>NUCLEOTIDE SEQUENCE</scope>
    <source>
        <strain evidence="1">NBRC 16418</strain>
    </source>
</reference>
<evidence type="ECO:0000313" key="2">
    <source>
        <dbReference type="Proteomes" id="UP000635606"/>
    </source>
</evidence>
<dbReference type="Gene3D" id="3.30.460.10">
    <property type="entry name" value="Beta Polymerase, domain 2"/>
    <property type="match status" value="1"/>
</dbReference>
<dbReference type="InterPro" id="IPR043519">
    <property type="entry name" value="NT_sf"/>
</dbReference>
<sequence length="263" mass="27534">MSDFIASLPSSLAVQKRLLSGLVAAVSADDRWEWLELGCSVAAGRGDELSDLDLGLGYTDGAVVSTVDGLLRALGAVVDVSAQPYAGMPRWWVQYADGGQIDLVAVPAADRRGLPPGSVALLDRAGRLAVPYEPSVLRVAPDDPRNWLLDGWEALANVAKYVSRGSLLEALDQVERARGRVFQLWAAGEGVPYPAYGLTSLLDEPVPTLPAGIAGTYAVPDRAAVLAAALATARLLAEAATHADPGLGTPLDGYVTARLRALL</sequence>
<dbReference type="Proteomes" id="UP000635606">
    <property type="component" value="Unassembled WGS sequence"/>
</dbReference>
<gene>
    <name evidence="1" type="ORF">Voc01_024230</name>
</gene>
<comment type="caution">
    <text evidence="1">The sequence shown here is derived from an EMBL/GenBank/DDBJ whole genome shotgun (WGS) entry which is preliminary data.</text>
</comment>
<organism evidence="1 2">
    <name type="scientific">Virgisporangium ochraceum</name>
    <dbReference type="NCBI Taxonomy" id="65505"/>
    <lineage>
        <taxon>Bacteria</taxon>
        <taxon>Bacillati</taxon>
        <taxon>Actinomycetota</taxon>
        <taxon>Actinomycetes</taxon>
        <taxon>Micromonosporales</taxon>
        <taxon>Micromonosporaceae</taxon>
        <taxon>Virgisporangium</taxon>
    </lineage>
</organism>
<name>A0A8J3ZU30_9ACTN</name>
<evidence type="ECO:0000313" key="1">
    <source>
        <dbReference type="EMBL" id="GIJ67506.1"/>
    </source>
</evidence>
<dbReference type="EMBL" id="BOPH01000027">
    <property type="protein sequence ID" value="GIJ67506.1"/>
    <property type="molecule type" value="Genomic_DNA"/>
</dbReference>
<protein>
    <submittedName>
        <fullName evidence="1">Uncharacterized protein</fullName>
    </submittedName>
</protein>
<keyword evidence="2" id="KW-1185">Reference proteome</keyword>
<accession>A0A8J3ZU30</accession>
<dbReference type="AlphaFoldDB" id="A0A8J3ZU30"/>
<proteinExistence type="predicted"/>
<dbReference type="RefSeq" id="WP_203927469.1">
    <property type="nucleotide sequence ID" value="NZ_BOPH01000027.1"/>
</dbReference>